<dbReference type="Proteomes" id="UP000281553">
    <property type="component" value="Unassembled WGS sequence"/>
</dbReference>
<dbReference type="OrthoDB" id="1930760at2759"/>
<organism evidence="4 5">
    <name type="scientific">Dibothriocephalus latus</name>
    <name type="common">Fish tapeworm</name>
    <name type="synonym">Diphyllobothrium latum</name>
    <dbReference type="NCBI Taxonomy" id="60516"/>
    <lineage>
        <taxon>Eukaryota</taxon>
        <taxon>Metazoa</taxon>
        <taxon>Spiralia</taxon>
        <taxon>Lophotrochozoa</taxon>
        <taxon>Platyhelminthes</taxon>
        <taxon>Cestoda</taxon>
        <taxon>Eucestoda</taxon>
        <taxon>Diphyllobothriidea</taxon>
        <taxon>Diphyllobothriidae</taxon>
        <taxon>Dibothriocephalus</taxon>
    </lineage>
</organism>
<dbReference type="GO" id="GO:0017183">
    <property type="term" value="P:protein histidyl modification to diphthamide"/>
    <property type="evidence" value="ECO:0007669"/>
    <property type="project" value="TreeGrafter"/>
</dbReference>
<protein>
    <submittedName>
        <fullName evidence="4">Uncharacterized protein</fullName>
    </submittedName>
</protein>
<proteinExistence type="predicted"/>
<evidence type="ECO:0000313" key="5">
    <source>
        <dbReference type="Proteomes" id="UP000281553"/>
    </source>
</evidence>
<evidence type="ECO:0000256" key="3">
    <source>
        <dbReference type="ARBA" id="ARBA00043952"/>
    </source>
</evidence>
<sequence length="129" mass="14721">MLVFDFDERLRLWDLRAPKSPLVKEVVHTTGGGVWRHKWNSPSASHFLLAAMHAGFAVGAWEPKDLDFSHDRQATPFVSYYRQTSELAYGADWFILSEQSGSSNCPKFRALVATCSFYDNHVTFAVYEE</sequence>
<dbReference type="PANTHER" id="PTHR46042">
    <property type="entry name" value="DIPHTHINE METHYLTRANSFERASE"/>
    <property type="match status" value="1"/>
</dbReference>
<dbReference type="GO" id="GO:0061685">
    <property type="term" value="F:diphthine methylesterase activity"/>
    <property type="evidence" value="ECO:0007669"/>
    <property type="project" value="TreeGrafter"/>
</dbReference>
<evidence type="ECO:0000256" key="1">
    <source>
        <dbReference type="ARBA" id="ARBA00022574"/>
    </source>
</evidence>
<dbReference type="EMBL" id="UYRU01047323">
    <property type="protein sequence ID" value="VDN09567.1"/>
    <property type="molecule type" value="Genomic_DNA"/>
</dbReference>
<reference evidence="4 5" key="1">
    <citation type="submission" date="2018-11" db="EMBL/GenBank/DDBJ databases">
        <authorList>
            <consortium name="Pathogen Informatics"/>
        </authorList>
    </citation>
    <scope>NUCLEOTIDE SEQUENCE [LARGE SCALE GENOMIC DNA]</scope>
</reference>
<dbReference type="AlphaFoldDB" id="A0A3P7LCF1"/>
<keyword evidence="2" id="KW-0677">Repeat</keyword>
<dbReference type="InterPro" id="IPR052415">
    <property type="entry name" value="Diphthine_MTase"/>
</dbReference>
<accession>A0A3P7LCF1</accession>
<comment type="pathway">
    <text evidence="3">Protein modification.</text>
</comment>
<dbReference type="PANTHER" id="PTHR46042:SF1">
    <property type="entry name" value="DIPHTHINE METHYLTRANSFERASE"/>
    <property type="match status" value="1"/>
</dbReference>
<keyword evidence="5" id="KW-1185">Reference proteome</keyword>
<dbReference type="GO" id="GO:0005737">
    <property type="term" value="C:cytoplasm"/>
    <property type="evidence" value="ECO:0007669"/>
    <property type="project" value="TreeGrafter"/>
</dbReference>
<keyword evidence="1" id="KW-0853">WD repeat</keyword>
<evidence type="ECO:0000256" key="2">
    <source>
        <dbReference type="ARBA" id="ARBA00022737"/>
    </source>
</evidence>
<name>A0A3P7LCF1_DIBLA</name>
<gene>
    <name evidence="4" type="ORF">DILT_LOCUS5398</name>
</gene>
<evidence type="ECO:0000313" key="4">
    <source>
        <dbReference type="EMBL" id="VDN09567.1"/>
    </source>
</evidence>